<evidence type="ECO:0000313" key="2">
    <source>
        <dbReference type="EMBL" id="MDP5274958.1"/>
    </source>
</evidence>
<evidence type="ECO:0000313" key="3">
    <source>
        <dbReference type="Proteomes" id="UP001231941"/>
    </source>
</evidence>
<dbReference type="EMBL" id="JAVAMP010000005">
    <property type="protein sequence ID" value="MDP5274958.1"/>
    <property type="molecule type" value="Genomic_DNA"/>
</dbReference>
<organism evidence="2 3">
    <name type="scientific">Chengkuizengella axinellae</name>
    <dbReference type="NCBI Taxonomy" id="3064388"/>
    <lineage>
        <taxon>Bacteria</taxon>
        <taxon>Bacillati</taxon>
        <taxon>Bacillota</taxon>
        <taxon>Bacilli</taxon>
        <taxon>Bacillales</taxon>
        <taxon>Paenibacillaceae</taxon>
        <taxon>Chengkuizengella</taxon>
    </lineage>
</organism>
<protein>
    <submittedName>
        <fullName evidence="2">Alpha/beta hydrolase</fullName>
    </submittedName>
</protein>
<feature type="domain" description="Serine aminopeptidase S33" evidence="1">
    <location>
        <begin position="42"/>
        <end position="201"/>
    </location>
</feature>
<sequence length="239" mass="27935">MSRKCLWIYGWGMSTQIWSEVIEDLPDYEHHLVHFGECLNIEDFYLAIEKKLLDSPGEWTLIGWSMGGMLALESVFEQKKREKFNIKSLIVISSTLKFTNQDRTKGWSERIVKRMKKQLLIDPEETILQFKKLVFQSFEATAQTSQLLYSEKTEFSLNGLEAGLNYLMNTDLTSNWIEFNNDESEFPLLWIHGQKDPICPSGFPDELVSDRTLLIGNGHVPFLYDKKQFIYQVNQFLNE</sequence>
<keyword evidence="2" id="KW-0378">Hydrolase</keyword>
<dbReference type="Pfam" id="PF12146">
    <property type="entry name" value="Hydrolase_4"/>
    <property type="match status" value="1"/>
</dbReference>
<dbReference type="GO" id="GO:0016787">
    <property type="term" value="F:hydrolase activity"/>
    <property type="evidence" value="ECO:0007669"/>
    <property type="project" value="UniProtKB-KW"/>
</dbReference>
<evidence type="ECO:0000259" key="1">
    <source>
        <dbReference type="Pfam" id="PF12146"/>
    </source>
</evidence>
<dbReference type="Proteomes" id="UP001231941">
    <property type="component" value="Unassembled WGS sequence"/>
</dbReference>
<name>A0ABT9J013_9BACL</name>
<dbReference type="InterPro" id="IPR022742">
    <property type="entry name" value="Hydrolase_4"/>
</dbReference>
<gene>
    <name evidence="2" type="ORF">Q5Y73_12635</name>
</gene>
<dbReference type="Gene3D" id="3.40.50.1820">
    <property type="entry name" value="alpha/beta hydrolase"/>
    <property type="match status" value="1"/>
</dbReference>
<accession>A0ABT9J013</accession>
<dbReference type="InterPro" id="IPR029058">
    <property type="entry name" value="AB_hydrolase_fold"/>
</dbReference>
<keyword evidence="3" id="KW-1185">Reference proteome</keyword>
<reference evidence="2 3" key="1">
    <citation type="submission" date="2023-08" db="EMBL/GenBank/DDBJ databases">
        <authorList>
            <person name="Park J.-S."/>
        </authorList>
    </citation>
    <scope>NUCLEOTIDE SEQUENCE [LARGE SCALE GENOMIC DNA]</scope>
    <source>
        <strain evidence="2 3">2205SS18-9</strain>
    </source>
</reference>
<proteinExistence type="predicted"/>
<comment type="caution">
    <text evidence="2">The sequence shown here is derived from an EMBL/GenBank/DDBJ whole genome shotgun (WGS) entry which is preliminary data.</text>
</comment>
<dbReference type="RefSeq" id="WP_305992268.1">
    <property type="nucleotide sequence ID" value="NZ_JAVAMP010000005.1"/>
</dbReference>
<dbReference type="SUPFAM" id="SSF53474">
    <property type="entry name" value="alpha/beta-Hydrolases"/>
    <property type="match status" value="1"/>
</dbReference>